<accession>A0A445M9X5</accession>
<dbReference type="AlphaFoldDB" id="A0A445M9X5"/>
<protein>
    <submittedName>
        <fullName evidence="1">Uncharacterized protein</fullName>
    </submittedName>
</protein>
<dbReference type="EMBL" id="KV875484">
    <property type="protein sequence ID" value="RZR71050.1"/>
    <property type="molecule type" value="Genomic_DNA"/>
</dbReference>
<gene>
    <name evidence="1" type="ORF">BHM03_00003001</name>
</gene>
<name>A0A445M9X5_ENSVE</name>
<reference evidence="1" key="1">
    <citation type="journal article" date="2018" name="Data Brief">
        <title>Genome sequence data from 17 accessions of Ensete ventricosum, a staple food crop for millions in Ethiopia.</title>
        <authorList>
            <person name="Yemataw Z."/>
            <person name="Muzemil S."/>
            <person name="Ambachew D."/>
            <person name="Tripathi L."/>
            <person name="Tesfaye K."/>
            <person name="Chala A."/>
            <person name="Farbos A."/>
            <person name="O'Neill P."/>
            <person name="Moore K."/>
            <person name="Grant M."/>
            <person name="Studholme D.J."/>
        </authorList>
    </citation>
    <scope>NUCLEOTIDE SEQUENCE [LARGE SCALE GENOMIC DNA]</scope>
    <source>
        <tissue evidence="1">Leaf</tissue>
    </source>
</reference>
<sequence>MSRIQRGRLIIFQKDALASSLTFTAPPPSPLHRRRLPLPTGSGPAKGRLPLLAVGLAVGGSPLRVPYSQSPLRAPCSSLAIVGCPYSRLGHGWPPMQGAWPWPATPARGLVVACHPCRWLRWLPLFAAFVVKL</sequence>
<proteinExistence type="predicted"/>
<evidence type="ECO:0000313" key="1">
    <source>
        <dbReference type="EMBL" id="RZR71050.1"/>
    </source>
</evidence>
<organism evidence="1">
    <name type="scientific">Ensete ventricosum</name>
    <name type="common">Abyssinian banana</name>
    <name type="synonym">Musa ensete</name>
    <dbReference type="NCBI Taxonomy" id="4639"/>
    <lineage>
        <taxon>Eukaryota</taxon>
        <taxon>Viridiplantae</taxon>
        <taxon>Streptophyta</taxon>
        <taxon>Embryophyta</taxon>
        <taxon>Tracheophyta</taxon>
        <taxon>Spermatophyta</taxon>
        <taxon>Magnoliopsida</taxon>
        <taxon>Liliopsida</taxon>
        <taxon>Zingiberales</taxon>
        <taxon>Musaceae</taxon>
        <taxon>Ensete</taxon>
    </lineage>
</organism>
<dbReference type="Proteomes" id="UP000290560">
    <property type="component" value="Unassembled WGS sequence"/>
</dbReference>